<dbReference type="EMBL" id="BSEC01000001">
    <property type="protein sequence ID" value="GLI92000.1"/>
    <property type="molecule type" value="Genomic_DNA"/>
</dbReference>
<dbReference type="NCBIfam" id="NF009434">
    <property type="entry name" value="PRK12793.1"/>
    <property type="match status" value="1"/>
</dbReference>
<dbReference type="GO" id="GO:0044781">
    <property type="term" value="P:bacterial-type flagellum organization"/>
    <property type="evidence" value="ECO:0007669"/>
    <property type="project" value="InterPro"/>
</dbReference>
<sequence length="115" mass="12773">MYHQRYVEMASDSSHSARTREKEALEKAIQKLAAAKSSGPLTPASFEATDYLRRLWSIFISDLCNEENGLPAELRASLISIGFWVRREADAIDRGASTNFDGLIDINRIIADGLA</sequence>
<evidence type="ECO:0000256" key="1">
    <source>
        <dbReference type="SAM" id="MobiDB-lite"/>
    </source>
</evidence>
<gene>
    <name evidence="2" type="ORF">LMG27198_09920</name>
</gene>
<dbReference type="Proteomes" id="UP001144323">
    <property type="component" value="Unassembled WGS sequence"/>
</dbReference>
<protein>
    <submittedName>
        <fullName evidence="2">Flagellar FlaF family protein</fullName>
    </submittedName>
</protein>
<dbReference type="RefSeq" id="WP_281800947.1">
    <property type="nucleotide sequence ID" value="NZ_BSEC01000001.1"/>
</dbReference>
<keyword evidence="2" id="KW-0966">Cell projection</keyword>
<evidence type="ECO:0000313" key="2">
    <source>
        <dbReference type="EMBL" id="GLI92000.1"/>
    </source>
</evidence>
<accession>A0A9W6LQW6</accession>
<feature type="region of interest" description="Disordered" evidence="1">
    <location>
        <begin position="1"/>
        <end position="20"/>
    </location>
</feature>
<name>A0A9W6LQW6_9HYPH</name>
<dbReference type="InterPro" id="IPR010845">
    <property type="entry name" value="FlaF"/>
</dbReference>
<keyword evidence="3" id="KW-1185">Reference proteome</keyword>
<dbReference type="AlphaFoldDB" id="A0A9W6LQW6"/>
<comment type="caution">
    <text evidence="2">The sequence shown here is derived from an EMBL/GenBank/DDBJ whole genome shotgun (WGS) entry which is preliminary data.</text>
</comment>
<keyword evidence="2" id="KW-0282">Flagellum</keyword>
<dbReference type="Pfam" id="PF07309">
    <property type="entry name" value="FlaF"/>
    <property type="match status" value="1"/>
</dbReference>
<proteinExistence type="predicted"/>
<organism evidence="2 3">
    <name type="scientific">Methylocystis echinoides</name>
    <dbReference type="NCBI Taxonomy" id="29468"/>
    <lineage>
        <taxon>Bacteria</taxon>
        <taxon>Pseudomonadati</taxon>
        <taxon>Pseudomonadota</taxon>
        <taxon>Alphaproteobacteria</taxon>
        <taxon>Hyphomicrobiales</taxon>
        <taxon>Methylocystaceae</taxon>
        <taxon>Methylocystis</taxon>
    </lineage>
</organism>
<reference evidence="2" key="1">
    <citation type="journal article" date="2023" name="Int. J. Syst. Evol. Microbiol.">
        <title>Methylocystis iwaonis sp. nov., a type II methane-oxidizing bacterium from surface soil of a rice paddy field in Japan, and emended description of the genus Methylocystis (ex Whittenbury et al. 1970) Bowman et al. 1993.</title>
        <authorList>
            <person name="Kaise H."/>
            <person name="Sawadogo J.B."/>
            <person name="Alam M.S."/>
            <person name="Ueno C."/>
            <person name="Dianou D."/>
            <person name="Shinjo R."/>
            <person name="Asakawa S."/>
        </authorList>
    </citation>
    <scope>NUCLEOTIDE SEQUENCE</scope>
    <source>
        <strain evidence="2">LMG27198</strain>
    </source>
</reference>
<keyword evidence="2" id="KW-0969">Cilium</keyword>
<evidence type="ECO:0000313" key="3">
    <source>
        <dbReference type="Proteomes" id="UP001144323"/>
    </source>
</evidence>